<dbReference type="EMBL" id="SDWS01000004">
    <property type="protein sequence ID" value="RYB90616.1"/>
    <property type="molecule type" value="Genomic_DNA"/>
</dbReference>
<keyword evidence="3" id="KW-1185">Reference proteome</keyword>
<dbReference type="AlphaFoldDB" id="A0A4Q2RQ60"/>
<proteinExistence type="predicted"/>
<sequence length="75" mass="8071">MIDMHPVMVLVAFAIAAVTTYGLVLAALTATSVLPRESRDDVPDDPRDEPVPVPDVDAGSPLPPWVSARNDLIRH</sequence>
<evidence type="ECO:0000313" key="3">
    <source>
        <dbReference type="Proteomes" id="UP000291838"/>
    </source>
</evidence>
<evidence type="ECO:0000256" key="1">
    <source>
        <dbReference type="SAM" id="MobiDB-lite"/>
    </source>
</evidence>
<organism evidence="2 3">
    <name type="scientific">Nocardioides glacieisoli</name>
    <dbReference type="NCBI Taxonomy" id="1168730"/>
    <lineage>
        <taxon>Bacteria</taxon>
        <taxon>Bacillati</taxon>
        <taxon>Actinomycetota</taxon>
        <taxon>Actinomycetes</taxon>
        <taxon>Propionibacteriales</taxon>
        <taxon>Nocardioidaceae</taxon>
        <taxon>Nocardioides</taxon>
    </lineage>
</organism>
<accession>A0A4Q2RQ60</accession>
<name>A0A4Q2RQ60_9ACTN</name>
<dbReference type="RefSeq" id="WP_129475137.1">
    <property type="nucleotide sequence ID" value="NZ_SDWS01000004.1"/>
</dbReference>
<gene>
    <name evidence="2" type="ORF">EUA06_09945</name>
</gene>
<comment type="caution">
    <text evidence="2">The sequence shown here is derived from an EMBL/GenBank/DDBJ whole genome shotgun (WGS) entry which is preliminary data.</text>
</comment>
<dbReference type="Proteomes" id="UP000291838">
    <property type="component" value="Unassembled WGS sequence"/>
</dbReference>
<evidence type="ECO:0000313" key="2">
    <source>
        <dbReference type="EMBL" id="RYB90616.1"/>
    </source>
</evidence>
<protein>
    <submittedName>
        <fullName evidence="2">Uncharacterized protein</fullName>
    </submittedName>
</protein>
<feature type="region of interest" description="Disordered" evidence="1">
    <location>
        <begin position="35"/>
        <end position="75"/>
    </location>
</feature>
<reference evidence="2 3" key="1">
    <citation type="submission" date="2019-01" db="EMBL/GenBank/DDBJ databases">
        <title>Novel species of Nocardioides.</title>
        <authorList>
            <person name="Liu Q."/>
            <person name="Xin Y.-H."/>
        </authorList>
    </citation>
    <scope>NUCLEOTIDE SEQUENCE [LARGE SCALE GENOMIC DNA]</scope>
    <source>
        <strain evidence="2 3">HLT3-15</strain>
    </source>
</reference>
<feature type="compositionally biased region" description="Basic and acidic residues" evidence="1">
    <location>
        <begin position="36"/>
        <end position="50"/>
    </location>
</feature>